<dbReference type="OrthoDB" id="2942989at2"/>
<gene>
    <name evidence="2" type="ORF">FG384_19105</name>
</gene>
<proteinExistence type="predicted"/>
<dbReference type="Proteomes" id="UP000316626">
    <property type="component" value="Unassembled WGS sequence"/>
</dbReference>
<sequence length="76" mass="8575">MVNRLRTPLLICTVVFGILDLITQLELIPFMMLSLGTSMFLSGLNDLKKDKKAIYGYIFITISLILILVAVIKLFI</sequence>
<protein>
    <submittedName>
        <fullName evidence="2">DUF3953 domain-containing protein</fullName>
    </submittedName>
</protein>
<reference evidence="2 3" key="1">
    <citation type="submission" date="2019-06" db="EMBL/GenBank/DDBJ databases">
        <title>Psychrobacillus vulpis sp. nov., a new species isolated from feces of a red fox that inhabits in The Tablas de Daimiel Natural Park, Albacete, Spain.</title>
        <authorList>
            <person name="Rodriguez M."/>
            <person name="Reina J.C."/>
            <person name="Bejar V."/>
            <person name="Llamas I."/>
        </authorList>
    </citation>
    <scope>NUCLEOTIDE SEQUENCE [LARGE SCALE GENOMIC DNA]</scope>
    <source>
        <strain evidence="2 3">Z8</strain>
    </source>
</reference>
<feature type="transmembrane region" description="Helical" evidence="1">
    <location>
        <begin position="54"/>
        <end position="75"/>
    </location>
</feature>
<dbReference type="AlphaFoldDB" id="A0A544TF91"/>
<keyword evidence="1" id="KW-1133">Transmembrane helix</keyword>
<organism evidence="2 3">
    <name type="scientific">Psychrobacillus vulpis</name>
    <dbReference type="NCBI Taxonomy" id="2325572"/>
    <lineage>
        <taxon>Bacteria</taxon>
        <taxon>Bacillati</taxon>
        <taxon>Bacillota</taxon>
        <taxon>Bacilli</taxon>
        <taxon>Bacillales</taxon>
        <taxon>Bacillaceae</taxon>
        <taxon>Psychrobacillus</taxon>
    </lineage>
</organism>
<evidence type="ECO:0000313" key="2">
    <source>
        <dbReference type="EMBL" id="TQR16127.1"/>
    </source>
</evidence>
<dbReference type="EMBL" id="VDGI01000040">
    <property type="protein sequence ID" value="TQR16127.1"/>
    <property type="molecule type" value="Genomic_DNA"/>
</dbReference>
<name>A0A544TF91_9BACI</name>
<accession>A0A544TF91</accession>
<keyword evidence="1" id="KW-0812">Transmembrane</keyword>
<evidence type="ECO:0000313" key="3">
    <source>
        <dbReference type="Proteomes" id="UP000316626"/>
    </source>
</evidence>
<feature type="transmembrane region" description="Helical" evidence="1">
    <location>
        <begin position="9"/>
        <end position="34"/>
    </location>
</feature>
<keyword evidence="1" id="KW-0472">Membrane</keyword>
<comment type="caution">
    <text evidence="2">The sequence shown here is derived from an EMBL/GenBank/DDBJ whole genome shotgun (WGS) entry which is preliminary data.</text>
</comment>
<keyword evidence="3" id="KW-1185">Reference proteome</keyword>
<evidence type="ECO:0000256" key="1">
    <source>
        <dbReference type="SAM" id="Phobius"/>
    </source>
</evidence>